<comment type="caution">
    <text evidence="1">The sequence shown here is derived from an EMBL/GenBank/DDBJ whole genome shotgun (WGS) entry which is preliminary data.</text>
</comment>
<sequence length="89" mass="9423">MSTNTPPAEEYECCAAEALYAADAHDQANGIHCLALSEATVERAARDSWNELAAREGGRPWDKIGALNQARWVGNVGIVLAAAVKEGQA</sequence>
<reference evidence="1 3" key="1">
    <citation type="submission" date="2023-07" db="EMBL/GenBank/DDBJ databases">
        <title>Sorghum-associated microbial communities from plants grown in Nebraska, USA.</title>
        <authorList>
            <person name="Schachtman D."/>
        </authorList>
    </citation>
    <scope>NUCLEOTIDE SEQUENCE</scope>
    <source>
        <strain evidence="1">DS1006</strain>
        <strain evidence="2 3">DS1016</strain>
    </source>
</reference>
<proteinExistence type="predicted"/>
<protein>
    <submittedName>
        <fullName evidence="1">Uncharacterized protein</fullName>
    </submittedName>
</protein>
<dbReference type="AlphaFoldDB" id="A0AAW8D9C5"/>
<organism evidence="1 4">
    <name type="scientific">Arthrobacter bambusae</name>
    <dbReference type="NCBI Taxonomy" id="1338426"/>
    <lineage>
        <taxon>Bacteria</taxon>
        <taxon>Bacillati</taxon>
        <taxon>Actinomycetota</taxon>
        <taxon>Actinomycetes</taxon>
        <taxon>Micrococcales</taxon>
        <taxon>Micrococcaceae</taxon>
        <taxon>Arthrobacter</taxon>
    </lineage>
</organism>
<gene>
    <name evidence="1" type="ORF">J2S90_000184</name>
    <name evidence="2" type="ORF">J2S93_001519</name>
</gene>
<dbReference type="EMBL" id="JAUSTF010000002">
    <property type="protein sequence ID" value="MDQ0180103.1"/>
    <property type="molecule type" value="Genomic_DNA"/>
</dbReference>
<keyword evidence="3" id="KW-1185">Reference proteome</keyword>
<dbReference type="Proteomes" id="UP001242995">
    <property type="component" value="Unassembled WGS sequence"/>
</dbReference>
<name>A0AAW8D9C5_9MICC</name>
<evidence type="ECO:0000313" key="4">
    <source>
        <dbReference type="Proteomes" id="UP001242995"/>
    </source>
</evidence>
<dbReference type="RefSeq" id="WP_306958863.1">
    <property type="nucleotide sequence ID" value="NZ_JAUSRG010000001.1"/>
</dbReference>
<accession>A0AAW8D9C5</accession>
<dbReference type="Proteomes" id="UP001230951">
    <property type="component" value="Unassembled WGS sequence"/>
</dbReference>
<evidence type="ECO:0000313" key="3">
    <source>
        <dbReference type="Proteomes" id="UP001230951"/>
    </source>
</evidence>
<evidence type="ECO:0000313" key="1">
    <source>
        <dbReference type="EMBL" id="MDP9903244.1"/>
    </source>
</evidence>
<dbReference type="EMBL" id="JAUSRG010000001">
    <property type="protein sequence ID" value="MDP9903244.1"/>
    <property type="molecule type" value="Genomic_DNA"/>
</dbReference>
<evidence type="ECO:0000313" key="2">
    <source>
        <dbReference type="EMBL" id="MDQ0180103.1"/>
    </source>
</evidence>